<dbReference type="KEGG" id="ppel:H6H00_05305"/>
<dbReference type="GO" id="GO:0005975">
    <property type="term" value="P:carbohydrate metabolic process"/>
    <property type="evidence" value="ECO:0007669"/>
    <property type="project" value="InterPro"/>
</dbReference>
<keyword evidence="3" id="KW-1133">Transmembrane helix</keyword>
<dbReference type="Gene3D" id="2.60.120.200">
    <property type="match status" value="1"/>
</dbReference>
<dbReference type="PROSITE" id="PS51762">
    <property type="entry name" value="GH16_2"/>
    <property type="match status" value="1"/>
</dbReference>
<dbReference type="SUPFAM" id="SSF49899">
    <property type="entry name" value="Concanavalin A-like lectins/glucanases"/>
    <property type="match status" value="1"/>
</dbReference>
<keyword evidence="5" id="KW-0378">Hydrolase</keyword>
<sequence length="471" mass="49374">MDLDEIEDLIRRYLSAGIAVVLILIAPGGGEEPTVPRTDPAVVTVTPSERGADDLDARGPGPASGDEPGTTADGEDTAATADEDTAAADDEDDTAQDDTAQDDTAQDDTAQDDTAQDDTAQDDTAQDDSGEDRTGQDAGGEDGTGQDGTDAGPGDTPTRATPPSGGTPRPTPPPRAADPDATDRDTTGADDDPGDDGADPDTGDRPTPDADPADPDPTDADADADVTDSDPTDSDPTSADPTSAGTPGADPTAPSATSPTAAEELGWGTPVQEDDFTAGLSQWDLYEGPGHAGQGMRSPSAATVQDGVLTLTGDAAGTTAGMCWTQGQRYGRWEGRVRAPASDPSYDALLLLWPDDDAPGGGEVDFMEMQDPTRRTTDFFLHHGPDDRQVTGQVEIDATRWHTWAVDWAPDAITAYVDGEQWFRTTDTATFPPGPMHLCVQLDWFPQGPEPVRESRMQVDWVRRYAPEPAR</sequence>
<feature type="compositionally biased region" description="Acidic residues" evidence="2">
    <location>
        <begin position="211"/>
        <end position="233"/>
    </location>
</feature>
<keyword evidence="6" id="KW-1185">Reference proteome</keyword>
<dbReference type="Proteomes" id="UP000515728">
    <property type="component" value="Chromosome"/>
</dbReference>
<evidence type="ECO:0000256" key="3">
    <source>
        <dbReference type="SAM" id="Phobius"/>
    </source>
</evidence>
<accession>A0A7G7MKU1</accession>
<organism evidence="5 6">
    <name type="scientific">Pseudonocardia petroleophila</name>
    <dbReference type="NCBI Taxonomy" id="37331"/>
    <lineage>
        <taxon>Bacteria</taxon>
        <taxon>Bacillati</taxon>
        <taxon>Actinomycetota</taxon>
        <taxon>Actinomycetes</taxon>
        <taxon>Pseudonocardiales</taxon>
        <taxon>Pseudonocardiaceae</taxon>
        <taxon>Pseudonocardia</taxon>
    </lineage>
</organism>
<feature type="compositionally biased region" description="Acidic residues" evidence="2">
    <location>
        <begin position="188"/>
        <end position="201"/>
    </location>
</feature>
<dbReference type="InterPro" id="IPR000757">
    <property type="entry name" value="Beta-glucanase-like"/>
</dbReference>
<dbReference type="InterPro" id="IPR050546">
    <property type="entry name" value="Glycosyl_Hydrlase_16"/>
</dbReference>
<dbReference type="InterPro" id="IPR013320">
    <property type="entry name" value="ConA-like_dom_sf"/>
</dbReference>
<dbReference type="PANTHER" id="PTHR10963">
    <property type="entry name" value="GLYCOSYL HYDROLASE-RELATED"/>
    <property type="match status" value="1"/>
</dbReference>
<gene>
    <name evidence="5" type="ORF">H6H00_05305</name>
</gene>
<dbReference type="CDD" id="cd00413">
    <property type="entry name" value="Glyco_hydrolase_16"/>
    <property type="match status" value="1"/>
</dbReference>
<reference evidence="5 6" key="1">
    <citation type="submission" date="2020-08" db="EMBL/GenBank/DDBJ databases">
        <authorList>
            <person name="Mo P."/>
        </authorList>
    </citation>
    <scope>NUCLEOTIDE SEQUENCE [LARGE SCALE GENOMIC DNA]</scope>
    <source>
        <strain evidence="5 6">CGMCC 4.1532</strain>
    </source>
</reference>
<comment type="similarity">
    <text evidence="1">Belongs to the glycosyl hydrolase 16 family.</text>
</comment>
<dbReference type="Pfam" id="PF00722">
    <property type="entry name" value="Glyco_hydro_16"/>
    <property type="match status" value="1"/>
</dbReference>
<dbReference type="GO" id="GO:0004553">
    <property type="term" value="F:hydrolase activity, hydrolyzing O-glycosyl compounds"/>
    <property type="evidence" value="ECO:0007669"/>
    <property type="project" value="InterPro"/>
</dbReference>
<dbReference type="EMBL" id="CP060131">
    <property type="protein sequence ID" value="QNG53402.1"/>
    <property type="molecule type" value="Genomic_DNA"/>
</dbReference>
<feature type="domain" description="GH16" evidence="4">
    <location>
        <begin position="251"/>
        <end position="470"/>
    </location>
</feature>
<protein>
    <submittedName>
        <fullName evidence="5">Glycoside hydrolase family 16 protein</fullName>
    </submittedName>
</protein>
<feature type="region of interest" description="Disordered" evidence="2">
    <location>
        <begin position="28"/>
        <end position="262"/>
    </location>
</feature>
<dbReference type="AlphaFoldDB" id="A0A7G7MKU1"/>
<feature type="compositionally biased region" description="Gly residues" evidence="2">
    <location>
        <begin position="137"/>
        <end position="146"/>
    </location>
</feature>
<dbReference type="RefSeq" id="WP_185720230.1">
    <property type="nucleotide sequence ID" value="NZ_CP060131.1"/>
</dbReference>
<feature type="transmembrane region" description="Helical" evidence="3">
    <location>
        <begin position="12"/>
        <end position="30"/>
    </location>
</feature>
<dbReference type="PANTHER" id="PTHR10963:SF55">
    <property type="entry name" value="GLYCOSIDE HYDROLASE FAMILY 16 PROTEIN"/>
    <property type="match status" value="1"/>
</dbReference>
<feature type="compositionally biased region" description="Low complexity" evidence="2">
    <location>
        <begin position="147"/>
        <end position="168"/>
    </location>
</feature>
<feature type="compositionally biased region" description="Low complexity" evidence="2">
    <location>
        <begin position="234"/>
        <end position="262"/>
    </location>
</feature>
<keyword evidence="3" id="KW-0812">Transmembrane</keyword>
<evidence type="ECO:0000259" key="4">
    <source>
        <dbReference type="PROSITE" id="PS51762"/>
    </source>
</evidence>
<feature type="compositionally biased region" description="Basic and acidic residues" evidence="2">
    <location>
        <begin position="177"/>
        <end position="187"/>
    </location>
</feature>
<evidence type="ECO:0000256" key="1">
    <source>
        <dbReference type="ARBA" id="ARBA00006865"/>
    </source>
</evidence>
<proteinExistence type="inferred from homology"/>
<evidence type="ECO:0000313" key="5">
    <source>
        <dbReference type="EMBL" id="QNG53402.1"/>
    </source>
</evidence>
<feature type="compositionally biased region" description="Acidic residues" evidence="2">
    <location>
        <begin position="73"/>
        <end position="130"/>
    </location>
</feature>
<evidence type="ECO:0000313" key="6">
    <source>
        <dbReference type="Proteomes" id="UP000515728"/>
    </source>
</evidence>
<evidence type="ECO:0000256" key="2">
    <source>
        <dbReference type="SAM" id="MobiDB-lite"/>
    </source>
</evidence>
<name>A0A7G7MKU1_9PSEU</name>
<keyword evidence="3" id="KW-0472">Membrane</keyword>